<dbReference type="STRING" id="1055723.SAMN05216293_2520"/>
<dbReference type="Proteomes" id="UP000198940">
    <property type="component" value="Unassembled WGS sequence"/>
</dbReference>
<evidence type="ECO:0000313" key="3">
    <source>
        <dbReference type="Proteomes" id="UP000184031"/>
    </source>
</evidence>
<dbReference type="EMBL" id="FRAT01000006">
    <property type="protein sequence ID" value="SHL03504.1"/>
    <property type="molecule type" value="Genomic_DNA"/>
</dbReference>
<name>A0A1M6XC20_9FLAO</name>
<proteinExistence type="predicted"/>
<sequence>MKLKALNRSHIERAAAIINVQGIPKNYVWSQYYVVVMGKEYPFRHLVKTAFELANGEQLQFQSNESYRGYVENELGFEFRYYEGGYNFFTKEELEFYSSIVNTDYRKSNPAHQYYGQKLYPIIAKAKYWAEQILIEGFRLRQDGNWLNGHVARIKPYFWPRIYSGEDNDVFFNIDVNGSDEFIGYKLDGYFETTKALPNYKIKLLEEYKTLINWEWPKISFDQLEEYNWERLISESREYVKKYLPHHNHLKKLLSKESKIARITWNTSGWVKPSGLTGKSTNTSFENEHGFGHEEWLFDGDKVIDGYKYGFLEPIHKFRSKYEAQIYDLMLFTRDAESNKCFWVVNLKDVEVLLPEESEKILAHYKKEGWYDEMKADLYNLNLDSNQLDTWIKEGAEQLFNVKFKASQLNEIPAELIPVLNDNEIPSNRYTLMDLTARIQEKIEVGVKTGFSFEGSGSEEADLGTKSKRTGRKREIELELKHNILQTKFLKYLQMKYGKAIVKRECTAYGASRIDVTRKTDTGYIFYEIKTYNSLRTSIREGIGQLLEYSLYPNVNEAECIVLVSHVAPSDEVRNYLNHLKNFIKLPFSYIHFDIEEEEIILEI</sequence>
<dbReference type="Proteomes" id="UP000184031">
    <property type="component" value="Unassembled WGS sequence"/>
</dbReference>
<dbReference type="RefSeq" id="WP_072880313.1">
    <property type="nucleotide sequence ID" value="NZ_FOKU01000004.1"/>
</dbReference>
<evidence type="ECO:0000313" key="4">
    <source>
        <dbReference type="Proteomes" id="UP000198940"/>
    </source>
</evidence>
<organism evidence="2 3">
    <name type="scientific">Flagellimonas taeanensis</name>
    <dbReference type="NCBI Taxonomy" id="1005926"/>
    <lineage>
        <taxon>Bacteria</taxon>
        <taxon>Pseudomonadati</taxon>
        <taxon>Bacteroidota</taxon>
        <taxon>Flavobacteriia</taxon>
        <taxon>Flavobacteriales</taxon>
        <taxon>Flavobacteriaceae</taxon>
        <taxon>Flagellimonas</taxon>
    </lineage>
</organism>
<dbReference type="AlphaFoldDB" id="A0A1M6XC20"/>
<comment type="caution">
    <text evidence="2">The sequence shown here is derived from an EMBL/GenBank/DDBJ whole genome shotgun (WGS) entry which is preliminary data.</text>
</comment>
<evidence type="ECO:0000313" key="2">
    <source>
        <dbReference type="EMBL" id="SHL03504.1"/>
    </source>
</evidence>
<keyword evidence="4" id="KW-1185">Reference proteome</keyword>
<dbReference type="EMBL" id="FOKU01000004">
    <property type="protein sequence ID" value="SFB96062.1"/>
    <property type="molecule type" value="Genomic_DNA"/>
</dbReference>
<dbReference type="OrthoDB" id="6402880at2"/>
<evidence type="ECO:0000313" key="1">
    <source>
        <dbReference type="EMBL" id="SFB96062.1"/>
    </source>
</evidence>
<protein>
    <submittedName>
        <fullName evidence="2">Uncharacterized protein</fullName>
    </submittedName>
</protein>
<accession>A0A1M6XC20</accession>
<reference evidence="2 3" key="1">
    <citation type="submission" date="2016-11" db="EMBL/GenBank/DDBJ databases">
        <authorList>
            <person name="Varghese N."/>
            <person name="Submissions S."/>
        </authorList>
    </citation>
    <scope>NUCLEOTIDE SEQUENCE [LARGE SCALE GENOMIC DNA]</scope>
    <source>
        <strain evidence="2 3">CGMCC 1.12174</strain>
        <strain evidence="1 4">DSM 26351</strain>
    </source>
</reference>
<gene>
    <name evidence="1" type="ORF">SAMN04487891_10483</name>
    <name evidence="2" type="ORF">SAMN05216293_2520</name>
</gene>